<accession>A0ABU2KMP1</accession>
<gene>
    <name evidence="2" type="ORF">RLT85_14975</name>
</gene>
<evidence type="ECO:0000313" key="2">
    <source>
        <dbReference type="EMBL" id="MDT0295934.1"/>
    </source>
</evidence>
<sequence length="1122" mass="122595">GGPYEFDLTTNTPLVLGTQDPALFDISYYTNEADAEVPQNEITTLTNYPATTGVETIYVRINNTNKPECYSLTNFSLIVNEVRIGEVTDKEECDGGNTGFATFNLTNSNLEALDGQSPLDYEVTYYETQAAADAGTPAIADPANYENIENPQEIFVRVTVDSDADCYLTESFMIEATTSAPIFDPSPLVACDTDNDGFYTLFDLTQKDDEITNANPDVTVSYHLTQSDADNGVGAVESPYSNVVPYNQTIYVRVEDPANGCVLNTTLELEVYDSPLITTPEPLELCDDDDDEQAIFDLTQVEEEVLNGLDPNSYDITYHDDAQEAEDGVDAIPNAGGYENLFNPQTIWIRVTDPNTPTGCYNVVELELIVNPLPVAVQPTNLELCDDELSGSDTDELSVFDLTVKDGEITAGDNSIEVIWYETPADLQAGIEIPNPTAYTNIIATNQTIVAQLVDENGCSVTTTLTLVVNPLPSPTPTDQLEPYELCDDDNDGFVEFDLATQDDIIANGELNVEITYYATPEGAESGLVQNQIGPLYENVQVNQQTIYARATNIITGCYRWVSLDLVVTPLPMIDGPLEDIFDCDASGDTFQNFDITQNEGDIYGSQDPSLYNLAYYESQANAENEINPISNPTNYSNGGVSPLTVWVRLEDNDTGCYRVASFDLITGEFPVIENPSPLEACDDSATTPTDEIGLFDLTQANPEITGGNNNLDVFFYESAADIDNDNPIDPATAYENINNPQTVQVKVVSDAGCEAFTTLTLVVNPNPSIAEELETLEVCDDDNDGFAQFDLEAETVIILDGEPNVTITYHTTLANAQNGVDAIDTTELYTNVNINTQTIYVRAENTGITGGGTECYVTRTLELIVVPAPALESEGLEDLYVCDDDSADGFAVFNLTQNEDLMFGDQDPTDLVVTYHESLVAAESGTPKIAVPTNYTNIVNPQMIWVRIENTETGCIDAFVLTDENTFMLYVEEIPELTQPTPLQVCDDDYENDPLSQVEFDLTVKEAEITGMNLVPDNYVFTYYASAEDQASGTPIDTPEAYVNQANPQTIFIEVADTNTENECVNEITLTIEVLPLPTPSEESLEALRQEQCDDDNDGVAADPFDLTDSGDLISDGENVV</sequence>
<keyword evidence="3" id="KW-1185">Reference proteome</keyword>
<evidence type="ECO:0000256" key="1">
    <source>
        <dbReference type="SAM" id="MobiDB-lite"/>
    </source>
</evidence>
<organism evidence="2 3">
    <name type="scientific">Mesonia ostreae</name>
    <dbReference type="NCBI Taxonomy" id="861110"/>
    <lineage>
        <taxon>Bacteria</taxon>
        <taxon>Pseudomonadati</taxon>
        <taxon>Bacteroidota</taxon>
        <taxon>Flavobacteriia</taxon>
        <taxon>Flavobacteriales</taxon>
        <taxon>Flavobacteriaceae</taxon>
        <taxon>Mesonia</taxon>
    </lineage>
</organism>
<protein>
    <recommendedName>
        <fullName evidence="4">Gliding motility-associated C-terminal domain-containing protein</fullName>
    </recommendedName>
</protein>
<evidence type="ECO:0000313" key="3">
    <source>
        <dbReference type="Proteomes" id="UP001182991"/>
    </source>
</evidence>
<evidence type="ECO:0008006" key="4">
    <source>
        <dbReference type="Google" id="ProtNLM"/>
    </source>
</evidence>
<feature type="non-terminal residue" evidence="2">
    <location>
        <position position="1"/>
    </location>
</feature>
<name>A0ABU2KMP1_9FLAO</name>
<feature type="region of interest" description="Disordered" evidence="1">
    <location>
        <begin position="1096"/>
        <end position="1122"/>
    </location>
</feature>
<dbReference type="Proteomes" id="UP001182991">
    <property type="component" value="Unassembled WGS sequence"/>
</dbReference>
<reference evidence="3" key="1">
    <citation type="submission" date="2023-07" db="EMBL/GenBank/DDBJ databases">
        <title>Isolating and identifying novel microbial strains from the Mariana Trench.</title>
        <authorList>
            <person name="Fu H."/>
        </authorList>
    </citation>
    <scope>NUCLEOTIDE SEQUENCE [LARGE SCALE GENOMIC DNA]</scope>
    <source>
        <strain evidence="3">T-y2</strain>
    </source>
</reference>
<proteinExistence type="predicted"/>
<comment type="caution">
    <text evidence="2">The sequence shown here is derived from an EMBL/GenBank/DDBJ whole genome shotgun (WGS) entry which is preliminary data.</text>
</comment>
<feature type="non-terminal residue" evidence="2">
    <location>
        <position position="1122"/>
    </location>
</feature>
<dbReference type="EMBL" id="JAVRBG010000033">
    <property type="protein sequence ID" value="MDT0295934.1"/>
    <property type="molecule type" value="Genomic_DNA"/>
</dbReference>